<gene>
    <name evidence="2" type="ORF">ABB34_03435</name>
</gene>
<keyword evidence="3" id="KW-1185">Reference proteome</keyword>
<sequence length="290" mass="30179">MLANDRPTDKPVALLARPGAARERLKEALQAAGGRLVLEDDPNTLDAAALQASSASVVLVALEPAVEDALERLETVLQAPHLSLVFDEAELAGRREGWEAQRWVRHLAAKLHGHDNVLPPGQEQDVAPLPEPGMPERPAERHADAPLQFHLDEAVEHADEVPADALYVPPAEPEAGVLSFEELMAMAPRAPLDETPAAPALPPPLPAIDAQASVPPAASPLPAVEPGSFANWSLVDDDAYVAPVADAAAAAEPTPALLSDSMLELEPVVEAGAGTANPVQGAVLLLAGIG</sequence>
<protein>
    <recommendedName>
        <fullName evidence="4">Chemotaxis protein</fullName>
    </recommendedName>
</protein>
<evidence type="ECO:0000313" key="3">
    <source>
        <dbReference type="Proteomes" id="UP000050940"/>
    </source>
</evidence>
<dbReference type="AlphaFoldDB" id="A0A0R0DZP9"/>
<feature type="non-terminal residue" evidence="2">
    <location>
        <position position="290"/>
    </location>
</feature>
<evidence type="ECO:0000313" key="2">
    <source>
        <dbReference type="EMBL" id="KRG87657.1"/>
    </source>
</evidence>
<proteinExistence type="predicted"/>
<dbReference type="EMBL" id="LDJP01000016">
    <property type="protein sequence ID" value="KRG87657.1"/>
    <property type="molecule type" value="Genomic_DNA"/>
</dbReference>
<dbReference type="Proteomes" id="UP000050940">
    <property type="component" value="Unassembled WGS sequence"/>
</dbReference>
<evidence type="ECO:0000256" key="1">
    <source>
        <dbReference type="SAM" id="MobiDB-lite"/>
    </source>
</evidence>
<name>A0A0R0DZP9_9GAMM</name>
<comment type="caution">
    <text evidence="2">The sequence shown here is derived from an EMBL/GenBank/DDBJ whole genome shotgun (WGS) entry which is preliminary data.</text>
</comment>
<accession>A0A0R0DZP9</accession>
<dbReference type="STRING" id="659018.ABB34_03435"/>
<feature type="region of interest" description="Disordered" evidence="1">
    <location>
        <begin position="114"/>
        <end position="140"/>
    </location>
</feature>
<organism evidence="2 3">
    <name type="scientific">Stenotrophomonas daejeonensis</name>
    <dbReference type="NCBI Taxonomy" id="659018"/>
    <lineage>
        <taxon>Bacteria</taxon>
        <taxon>Pseudomonadati</taxon>
        <taxon>Pseudomonadota</taxon>
        <taxon>Gammaproteobacteria</taxon>
        <taxon>Lysobacterales</taxon>
        <taxon>Lysobacteraceae</taxon>
        <taxon>Stenotrophomonas</taxon>
    </lineage>
</organism>
<reference evidence="2 3" key="1">
    <citation type="submission" date="2015-05" db="EMBL/GenBank/DDBJ databases">
        <title>Genome sequencing and analysis of members of genus Stenotrophomonas.</title>
        <authorList>
            <person name="Patil P.P."/>
            <person name="Midha S."/>
            <person name="Patil P.B."/>
        </authorList>
    </citation>
    <scope>NUCLEOTIDE SEQUENCE [LARGE SCALE GENOMIC DNA]</scope>
    <source>
        <strain evidence="2 3">JCM 16244</strain>
    </source>
</reference>
<evidence type="ECO:0008006" key="4">
    <source>
        <dbReference type="Google" id="ProtNLM"/>
    </source>
</evidence>